<evidence type="ECO:0000313" key="3">
    <source>
        <dbReference type="Proteomes" id="UP000245959"/>
    </source>
</evidence>
<evidence type="ECO:0000313" key="4">
    <source>
        <dbReference type="Proteomes" id="UP000576225"/>
    </source>
</evidence>
<dbReference type="Proteomes" id="UP000245959">
    <property type="component" value="Unassembled WGS sequence"/>
</dbReference>
<sequence>MPKVRIEVNDAETLRQLDALSPQAHLAAWTEAVRRLVEQKALKLGDRIGPRVADAITTREEGLTAEILLDGPDARIGEHIHSGGPIQSSNGKVLAIPTKWNSNKEDFASTYGENYFILLRSRKRNRAYLFKTPGKGEKLGRPMFVLTPKTRPQKPRPWWPDDAELEAATVNFFKENF</sequence>
<dbReference type="AlphaFoldDB" id="A0A2U1B987"/>
<reference evidence="2 3" key="1">
    <citation type="submission" date="2018-04" db="EMBL/GenBank/DDBJ databases">
        <title>Genomic Encyclopedia of Type Strains, Phase IV (KMG-IV): sequencing the most valuable type-strain genomes for metagenomic binning, comparative biology and taxonomic classification.</title>
        <authorList>
            <person name="Goeker M."/>
        </authorList>
    </citation>
    <scope>NUCLEOTIDE SEQUENCE [LARGE SCALE GENOMIC DNA]</scope>
    <source>
        <strain evidence="2 3">DSM 14823</strain>
    </source>
</reference>
<dbReference type="Proteomes" id="UP000576225">
    <property type="component" value="Unassembled WGS sequence"/>
</dbReference>
<accession>A0A2U1B987</accession>
<dbReference type="GeneID" id="78294126"/>
<proteinExistence type="predicted"/>
<protein>
    <submittedName>
        <fullName evidence="2">Uncharacterized protein</fullName>
    </submittedName>
</protein>
<gene>
    <name evidence="2" type="ORF">C8D82_103144</name>
    <name evidence="1" type="ORF">HF882_22895</name>
</gene>
<reference evidence="1 4" key="2">
    <citation type="submission" date="2020-04" db="EMBL/GenBank/DDBJ databases">
        <authorList>
            <person name="Hitch T.C.A."/>
            <person name="Wylensek D."/>
            <person name="Clavel T."/>
        </authorList>
    </citation>
    <scope>NUCLEOTIDE SEQUENCE [LARGE SCALE GENOMIC DNA]</scope>
    <source>
        <strain evidence="1 4">COR2-253-APC-1A</strain>
    </source>
</reference>
<dbReference type="RefSeq" id="WP_116882801.1">
    <property type="nucleotide sequence ID" value="NZ_CABMMC010000020.1"/>
</dbReference>
<keyword evidence="3" id="KW-1185">Reference proteome</keyword>
<evidence type="ECO:0000313" key="2">
    <source>
        <dbReference type="EMBL" id="PVY45230.1"/>
    </source>
</evidence>
<comment type="caution">
    <text evidence="2">The sequence shown here is derived from an EMBL/GenBank/DDBJ whole genome shotgun (WGS) entry which is preliminary data.</text>
</comment>
<evidence type="ECO:0000313" key="1">
    <source>
        <dbReference type="EMBL" id="NMD89434.1"/>
    </source>
</evidence>
<organism evidence="2 3">
    <name type="scientific">Victivallis vadensis</name>
    <dbReference type="NCBI Taxonomy" id="172901"/>
    <lineage>
        <taxon>Bacteria</taxon>
        <taxon>Pseudomonadati</taxon>
        <taxon>Lentisphaerota</taxon>
        <taxon>Lentisphaeria</taxon>
        <taxon>Victivallales</taxon>
        <taxon>Victivallaceae</taxon>
        <taxon>Victivallis</taxon>
    </lineage>
</organism>
<dbReference type="EMBL" id="QEKH01000003">
    <property type="protein sequence ID" value="PVY45230.1"/>
    <property type="molecule type" value="Genomic_DNA"/>
</dbReference>
<name>A0A2U1B987_9BACT</name>
<dbReference type="EMBL" id="JABAEW010000127">
    <property type="protein sequence ID" value="NMD89434.1"/>
    <property type="molecule type" value="Genomic_DNA"/>
</dbReference>